<comment type="caution">
    <text evidence="2">The sequence shown here is derived from an EMBL/GenBank/DDBJ whole genome shotgun (WGS) entry which is preliminary data.</text>
</comment>
<dbReference type="InterPro" id="IPR005303">
    <property type="entry name" value="MOCOS_middle"/>
</dbReference>
<reference evidence="2 3" key="1">
    <citation type="journal article" date="2016" name="Nat. Commun.">
        <title>Thousands of microbial genomes shed light on interconnected biogeochemical processes in an aquifer system.</title>
        <authorList>
            <person name="Anantharaman K."/>
            <person name="Brown C.T."/>
            <person name="Hug L.A."/>
            <person name="Sharon I."/>
            <person name="Castelle C.J."/>
            <person name="Probst A.J."/>
            <person name="Thomas B.C."/>
            <person name="Singh A."/>
            <person name="Wilkins M.J."/>
            <person name="Karaoz U."/>
            <person name="Brodie E.L."/>
            <person name="Williams K.H."/>
            <person name="Hubbard S.S."/>
            <person name="Banfield J.F."/>
        </authorList>
    </citation>
    <scope>NUCLEOTIDE SEQUENCE [LARGE SCALE GENOMIC DNA]</scope>
</reference>
<dbReference type="PROSITE" id="PS51340">
    <property type="entry name" value="MOSC"/>
    <property type="match status" value="1"/>
</dbReference>
<dbReference type="Pfam" id="PF03476">
    <property type="entry name" value="MOSC_N"/>
    <property type="match status" value="1"/>
</dbReference>
<dbReference type="GO" id="GO:0030151">
    <property type="term" value="F:molybdenum ion binding"/>
    <property type="evidence" value="ECO:0007669"/>
    <property type="project" value="InterPro"/>
</dbReference>
<name>A0A1G2GYE7_9BACT</name>
<dbReference type="InterPro" id="IPR011037">
    <property type="entry name" value="Pyrv_Knase-like_insert_dom_sf"/>
</dbReference>
<dbReference type="SUPFAM" id="SSF141673">
    <property type="entry name" value="MOSC N-terminal domain-like"/>
    <property type="match status" value="1"/>
</dbReference>
<protein>
    <recommendedName>
        <fullName evidence="1">MOSC domain-containing protein</fullName>
    </recommendedName>
</protein>
<evidence type="ECO:0000259" key="1">
    <source>
        <dbReference type="PROSITE" id="PS51340"/>
    </source>
</evidence>
<dbReference type="Proteomes" id="UP000178186">
    <property type="component" value="Unassembled WGS sequence"/>
</dbReference>
<dbReference type="GO" id="GO:0030170">
    <property type="term" value="F:pyridoxal phosphate binding"/>
    <property type="evidence" value="ECO:0007669"/>
    <property type="project" value="InterPro"/>
</dbReference>
<organism evidence="2 3">
    <name type="scientific">Candidatus Ryanbacteria bacterium RIFCSPLOWO2_02_FULL_45_11c</name>
    <dbReference type="NCBI Taxonomy" id="1802128"/>
    <lineage>
        <taxon>Bacteria</taxon>
        <taxon>Candidatus Ryaniibacteriota</taxon>
    </lineage>
</organism>
<dbReference type="EMBL" id="MHNY01000039">
    <property type="protein sequence ID" value="OGZ54798.1"/>
    <property type="molecule type" value="Genomic_DNA"/>
</dbReference>
<proteinExistence type="predicted"/>
<dbReference type="PANTHER" id="PTHR14237:SF19">
    <property type="entry name" value="MITOCHONDRIAL AMIDOXIME REDUCING COMPONENT 1"/>
    <property type="match status" value="1"/>
</dbReference>
<dbReference type="AlphaFoldDB" id="A0A1G2GYE7"/>
<dbReference type="STRING" id="1802128.A3H64_02575"/>
<dbReference type="SUPFAM" id="SSF50800">
    <property type="entry name" value="PK beta-barrel domain-like"/>
    <property type="match status" value="1"/>
</dbReference>
<dbReference type="Pfam" id="PF03473">
    <property type="entry name" value="MOSC"/>
    <property type="match status" value="1"/>
</dbReference>
<feature type="domain" description="MOSC" evidence="1">
    <location>
        <begin position="126"/>
        <end position="282"/>
    </location>
</feature>
<dbReference type="GO" id="GO:0003824">
    <property type="term" value="F:catalytic activity"/>
    <property type="evidence" value="ECO:0007669"/>
    <property type="project" value="InterPro"/>
</dbReference>
<evidence type="ECO:0000313" key="2">
    <source>
        <dbReference type="EMBL" id="OGZ54798.1"/>
    </source>
</evidence>
<accession>A0A1G2GYE7</accession>
<evidence type="ECO:0000313" key="3">
    <source>
        <dbReference type="Proteomes" id="UP000178186"/>
    </source>
</evidence>
<dbReference type="PANTHER" id="PTHR14237">
    <property type="entry name" value="MOLYBDOPTERIN COFACTOR SULFURASE MOSC"/>
    <property type="match status" value="1"/>
</dbReference>
<gene>
    <name evidence="2" type="ORF">A3H64_02575</name>
</gene>
<sequence>MKLEVAKIAELHVYPIKSCAGVRLQEARLTALGLEHDRFFMVVDAVTGAFLSQRECPRLCLVQPEIGQSALSLSAPQMPVITVSLDCRSDERCVVGIWDELCSGWDAGDLAAGWFSQFLDRQCRLIAYGDRTRQSSYFKKEIPVSFADGYPLLGVSRESLRYINSRITAGGGRAVPMNRFRPNIVFELGSNGRPYEEESINWDALFIGNRDVFLKPGPVCFRCALTLIDQETGCRDSKGEPLRTIARFRQAPNGIVFGRYFMGKSNEGEDPAVLRVGDAVKL</sequence>
<dbReference type="InterPro" id="IPR005302">
    <property type="entry name" value="MoCF_Sase_C"/>
</dbReference>